<evidence type="ECO:0000313" key="2">
    <source>
        <dbReference type="EMBL" id="RZS86070.1"/>
    </source>
</evidence>
<evidence type="ECO:0000256" key="1">
    <source>
        <dbReference type="SAM" id="MobiDB-lite"/>
    </source>
</evidence>
<name>A0A4Q7NNE7_9BURK</name>
<organism evidence="2 3">
    <name type="scientific">Pigmentiphaga kullae</name>
    <dbReference type="NCBI Taxonomy" id="151784"/>
    <lineage>
        <taxon>Bacteria</taxon>
        <taxon>Pseudomonadati</taxon>
        <taxon>Pseudomonadota</taxon>
        <taxon>Betaproteobacteria</taxon>
        <taxon>Burkholderiales</taxon>
        <taxon>Alcaligenaceae</taxon>
        <taxon>Pigmentiphaga</taxon>
    </lineage>
</organism>
<accession>A0A4Q7NNE7</accession>
<comment type="caution">
    <text evidence="2">The sequence shown here is derived from an EMBL/GenBank/DDBJ whole genome shotgun (WGS) entry which is preliminary data.</text>
</comment>
<dbReference type="AlphaFoldDB" id="A0A4Q7NNE7"/>
<sequence>MDQSEQITDTTPAVAPLVETPAAALPAPLIAARLIILHRGDGSVVEVQPGGELPPVSPRQQERLQRGGAIVPPPVSNPPPAPSSPATRPSRQPAHQRNMKGA</sequence>
<gene>
    <name evidence="2" type="ORF">EV675_2104</name>
</gene>
<dbReference type="EMBL" id="SGXC01000001">
    <property type="protein sequence ID" value="RZS86070.1"/>
    <property type="molecule type" value="Genomic_DNA"/>
</dbReference>
<proteinExistence type="predicted"/>
<reference evidence="2 3" key="1">
    <citation type="submission" date="2019-02" db="EMBL/GenBank/DDBJ databases">
        <title>Genomic Encyclopedia of Type Strains, Phase IV (KMG-IV): sequencing the most valuable type-strain genomes for metagenomic binning, comparative biology and taxonomic classification.</title>
        <authorList>
            <person name="Goeker M."/>
        </authorList>
    </citation>
    <scope>NUCLEOTIDE SEQUENCE [LARGE SCALE GENOMIC DNA]</scope>
    <source>
        <strain evidence="2 3">K24</strain>
    </source>
</reference>
<dbReference type="Proteomes" id="UP000292445">
    <property type="component" value="Unassembled WGS sequence"/>
</dbReference>
<feature type="compositionally biased region" description="Pro residues" evidence="1">
    <location>
        <begin position="71"/>
        <end position="83"/>
    </location>
</feature>
<keyword evidence="3" id="KW-1185">Reference proteome</keyword>
<protein>
    <submittedName>
        <fullName evidence="2">Uncharacterized protein</fullName>
    </submittedName>
</protein>
<feature type="region of interest" description="Disordered" evidence="1">
    <location>
        <begin position="48"/>
        <end position="102"/>
    </location>
</feature>
<dbReference type="RefSeq" id="WP_130357195.1">
    <property type="nucleotide sequence ID" value="NZ_SGXC01000001.1"/>
</dbReference>
<feature type="compositionally biased region" description="Low complexity" evidence="1">
    <location>
        <begin position="84"/>
        <end position="93"/>
    </location>
</feature>
<evidence type="ECO:0000313" key="3">
    <source>
        <dbReference type="Proteomes" id="UP000292445"/>
    </source>
</evidence>